<keyword evidence="1" id="KW-0812">Transmembrane</keyword>
<feature type="transmembrane region" description="Helical" evidence="1">
    <location>
        <begin position="251"/>
        <end position="272"/>
    </location>
</feature>
<evidence type="ECO:0000259" key="2">
    <source>
        <dbReference type="Pfam" id="PF07670"/>
    </source>
</evidence>
<keyword evidence="1" id="KW-1133">Transmembrane helix</keyword>
<feature type="transmembrane region" description="Helical" evidence="1">
    <location>
        <begin position="178"/>
        <end position="198"/>
    </location>
</feature>
<feature type="transmembrane region" description="Helical" evidence="1">
    <location>
        <begin position="278"/>
        <end position="300"/>
    </location>
</feature>
<keyword evidence="1" id="KW-0472">Membrane</keyword>
<dbReference type="EMBL" id="JBHTBW010000021">
    <property type="protein sequence ID" value="MFC7441190.1"/>
    <property type="molecule type" value="Genomic_DNA"/>
</dbReference>
<protein>
    <submittedName>
        <fullName evidence="3">Nucleoside recognition domain-containing protein</fullName>
    </submittedName>
</protein>
<feature type="domain" description="Nucleoside transporter/FeoB GTPase Gate" evidence="2">
    <location>
        <begin position="17"/>
        <end position="98"/>
    </location>
</feature>
<dbReference type="InterPro" id="IPR011642">
    <property type="entry name" value="Gate_dom"/>
</dbReference>
<reference evidence="4" key="1">
    <citation type="journal article" date="2019" name="Int. J. Syst. Evol. Microbiol.">
        <title>The Global Catalogue of Microorganisms (GCM) 10K type strain sequencing project: providing services to taxonomists for standard genome sequencing and annotation.</title>
        <authorList>
            <consortium name="The Broad Institute Genomics Platform"/>
            <consortium name="The Broad Institute Genome Sequencing Center for Infectious Disease"/>
            <person name="Wu L."/>
            <person name="Ma J."/>
        </authorList>
    </citation>
    <scope>NUCLEOTIDE SEQUENCE [LARGE SCALE GENOMIC DNA]</scope>
    <source>
        <strain evidence="4">CGMCC 1.12942</strain>
    </source>
</reference>
<gene>
    <name evidence="3" type="ORF">ACFQNG_08475</name>
</gene>
<feature type="transmembrane region" description="Helical" evidence="1">
    <location>
        <begin position="12"/>
        <end position="32"/>
    </location>
</feature>
<comment type="caution">
    <text evidence="3">The sequence shown here is derived from an EMBL/GenBank/DDBJ whole genome shotgun (WGS) entry which is preliminary data.</text>
</comment>
<feature type="transmembrane region" description="Helical" evidence="1">
    <location>
        <begin position="218"/>
        <end position="239"/>
    </location>
</feature>
<keyword evidence="4" id="KW-1185">Reference proteome</keyword>
<dbReference type="Pfam" id="PF07670">
    <property type="entry name" value="Gate"/>
    <property type="match status" value="2"/>
</dbReference>
<organism evidence="3 4">
    <name type="scientific">Laceyella putida</name>
    <dbReference type="NCBI Taxonomy" id="110101"/>
    <lineage>
        <taxon>Bacteria</taxon>
        <taxon>Bacillati</taxon>
        <taxon>Bacillota</taxon>
        <taxon>Bacilli</taxon>
        <taxon>Bacillales</taxon>
        <taxon>Thermoactinomycetaceae</taxon>
        <taxon>Laceyella</taxon>
    </lineage>
</organism>
<evidence type="ECO:0000313" key="3">
    <source>
        <dbReference type="EMBL" id="MFC7441190.1"/>
    </source>
</evidence>
<feature type="domain" description="Nucleoside transporter/FeoB GTPase Gate" evidence="2">
    <location>
        <begin position="175"/>
        <end position="265"/>
    </location>
</feature>
<feature type="transmembrane region" description="Helical" evidence="1">
    <location>
        <begin position="115"/>
        <end position="134"/>
    </location>
</feature>
<accession>A0ABW2RJJ3</accession>
<evidence type="ECO:0000256" key="1">
    <source>
        <dbReference type="SAM" id="Phobius"/>
    </source>
</evidence>
<dbReference type="RefSeq" id="WP_379864725.1">
    <property type="nucleotide sequence ID" value="NZ_JBHTBW010000021.1"/>
</dbReference>
<name>A0ABW2RJJ3_9BACL</name>
<evidence type="ECO:0000313" key="4">
    <source>
        <dbReference type="Proteomes" id="UP001596500"/>
    </source>
</evidence>
<sequence>MIDWRKGWQSGIKTSLTLSKIVFPIAFAVQVAKQTPVLGWLTELITPLMSFFGLSGEAAIPLVLGNVLNLYAALGALSAIDLTVKQAFILAIMLSFSHNMFIESALCRRVGVSTWIVVLVRMGLAVISALLIHWVWHGGEEVIRHGAVSLAEQAAHAGGWGDILLTALYVAAKGVLQLVVIVLPLMLGLQALKDIGFLDRVAKGIMPFLKPLSIAPHGSIAMATGLFAGLFMGAGLIIQEAEEQNFSKRDITLIMIFLAACHAVIEDTVIFVPLGIPVIYLLLIRFVAAILLAMVVARFWSGPSGQKQFMPMQESV</sequence>
<proteinExistence type="predicted"/>
<dbReference type="Proteomes" id="UP001596500">
    <property type="component" value="Unassembled WGS sequence"/>
</dbReference>